<accession>A0AA88SKN0</accession>
<comment type="subcellular location">
    <subcellularLocation>
        <location evidence="1">Membrane</location>
    </subcellularLocation>
</comment>
<name>A0AA88SKN0_CHASR</name>
<evidence type="ECO:0000256" key="6">
    <source>
        <dbReference type="SAM" id="Phobius"/>
    </source>
</evidence>
<keyword evidence="8" id="KW-1185">Reference proteome</keyword>
<evidence type="ECO:0000313" key="8">
    <source>
        <dbReference type="Proteomes" id="UP001187415"/>
    </source>
</evidence>
<organism evidence="7 8">
    <name type="scientific">Channa striata</name>
    <name type="common">Snakehead murrel</name>
    <name type="synonym">Ophicephalus striatus</name>
    <dbReference type="NCBI Taxonomy" id="64152"/>
    <lineage>
        <taxon>Eukaryota</taxon>
        <taxon>Metazoa</taxon>
        <taxon>Chordata</taxon>
        <taxon>Craniata</taxon>
        <taxon>Vertebrata</taxon>
        <taxon>Euteleostomi</taxon>
        <taxon>Actinopterygii</taxon>
        <taxon>Neopterygii</taxon>
        <taxon>Teleostei</taxon>
        <taxon>Neoteleostei</taxon>
        <taxon>Acanthomorphata</taxon>
        <taxon>Anabantaria</taxon>
        <taxon>Anabantiformes</taxon>
        <taxon>Channoidei</taxon>
        <taxon>Channidae</taxon>
        <taxon>Channa</taxon>
    </lineage>
</organism>
<protein>
    <submittedName>
        <fullName evidence="7">Uncharacterized protein</fullName>
    </submittedName>
</protein>
<dbReference type="AlphaFoldDB" id="A0AA88SKN0"/>
<feature type="transmembrane region" description="Helical" evidence="6">
    <location>
        <begin position="93"/>
        <end position="117"/>
    </location>
</feature>
<comment type="caution">
    <text evidence="7">The sequence shown here is derived from an EMBL/GenBank/DDBJ whole genome shotgun (WGS) entry which is preliminary data.</text>
</comment>
<comment type="similarity">
    <text evidence="2">Belongs to the CD225/Dispanin family.</text>
</comment>
<evidence type="ECO:0000256" key="5">
    <source>
        <dbReference type="ARBA" id="ARBA00023136"/>
    </source>
</evidence>
<evidence type="ECO:0000256" key="3">
    <source>
        <dbReference type="ARBA" id="ARBA00022692"/>
    </source>
</evidence>
<keyword evidence="3 6" id="KW-0812">Transmembrane</keyword>
<dbReference type="PANTHER" id="PTHR13999:SF31">
    <property type="entry name" value="IFITM1-RELATED"/>
    <property type="match status" value="1"/>
</dbReference>
<evidence type="ECO:0000256" key="2">
    <source>
        <dbReference type="ARBA" id="ARBA00006843"/>
    </source>
</evidence>
<dbReference type="InterPro" id="IPR051517">
    <property type="entry name" value="IFITM_antiviral_protein"/>
</dbReference>
<keyword evidence="5 6" id="KW-0472">Membrane</keyword>
<proteinExistence type="inferred from homology"/>
<dbReference type="EMBL" id="JAUPFM010000009">
    <property type="protein sequence ID" value="KAK2842586.1"/>
    <property type="molecule type" value="Genomic_DNA"/>
</dbReference>
<reference evidence="7" key="1">
    <citation type="submission" date="2023-07" db="EMBL/GenBank/DDBJ databases">
        <title>Chromosome-level Genome Assembly of Striped Snakehead (Channa striata).</title>
        <authorList>
            <person name="Liu H."/>
        </authorList>
    </citation>
    <scope>NUCLEOTIDE SEQUENCE</scope>
    <source>
        <strain evidence="7">Gz</strain>
        <tissue evidence="7">Muscle</tissue>
    </source>
</reference>
<dbReference type="Pfam" id="PF04505">
    <property type="entry name" value="CD225"/>
    <property type="match status" value="1"/>
</dbReference>
<dbReference type="Proteomes" id="UP001187415">
    <property type="component" value="Unassembled WGS sequence"/>
</dbReference>
<feature type="transmembrane region" description="Helical" evidence="6">
    <location>
        <begin position="45"/>
        <end position="67"/>
    </location>
</feature>
<dbReference type="PANTHER" id="PTHR13999">
    <property type="entry name" value="INTERFERON INDUCIBLE TRANSMEMBRANE PROTEIN"/>
    <property type="match status" value="1"/>
</dbReference>
<evidence type="ECO:0000256" key="1">
    <source>
        <dbReference type="ARBA" id="ARBA00004370"/>
    </source>
</evidence>
<keyword evidence="4 6" id="KW-1133">Transmembrane helix</keyword>
<gene>
    <name evidence="7" type="ORF">Q5P01_012786</name>
</gene>
<evidence type="ECO:0000313" key="7">
    <source>
        <dbReference type="EMBL" id="KAK2842586.1"/>
    </source>
</evidence>
<dbReference type="InterPro" id="IPR007593">
    <property type="entry name" value="CD225/Dispanin_fam"/>
</dbReference>
<sequence length="134" mass="14919">MNPPGYRAEAVPLQMGTYSGTPGQVSTVVQHTTVNVTGEPPRDHITWSLFSFVYLNPFCLGLAALIFSVKARDRKVAGDLDGVRYYGSTARCLNIWATVLASIMIFISIIVIIVLAVQSNAYHHRYYHNRNDKC</sequence>
<evidence type="ECO:0000256" key="4">
    <source>
        <dbReference type="ARBA" id="ARBA00022989"/>
    </source>
</evidence>
<dbReference type="GO" id="GO:0005886">
    <property type="term" value="C:plasma membrane"/>
    <property type="evidence" value="ECO:0007669"/>
    <property type="project" value="TreeGrafter"/>
</dbReference>